<protein>
    <submittedName>
        <fullName evidence="1">Uncharacterized protein</fullName>
    </submittedName>
</protein>
<evidence type="ECO:0000313" key="1">
    <source>
        <dbReference type="EMBL" id="KLU07464.1"/>
    </source>
</evidence>
<name>A0A0J1EPQ7_RHOIS</name>
<dbReference type="AlphaFoldDB" id="A0A0J1EPQ7"/>
<proteinExistence type="predicted"/>
<gene>
    <name evidence="1" type="ORF">RISK_000542</name>
</gene>
<dbReference type="EMBL" id="LECT01000006">
    <property type="protein sequence ID" value="KLU07464.1"/>
    <property type="molecule type" value="Genomic_DNA"/>
</dbReference>
<dbReference type="STRING" id="595434.RISK_000542"/>
<sequence>MTISAHRGDCFAKFQFERFGTKIAILVAGSPLPAIGRCHWSIGIAFHF</sequence>
<dbReference type="Proteomes" id="UP000036367">
    <property type="component" value="Unassembled WGS sequence"/>
</dbReference>
<organism evidence="1 2">
    <name type="scientific">Rhodopirellula islandica</name>
    <dbReference type="NCBI Taxonomy" id="595434"/>
    <lineage>
        <taxon>Bacteria</taxon>
        <taxon>Pseudomonadati</taxon>
        <taxon>Planctomycetota</taxon>
        <taxon>Planctomycetia</taxon>
        <taxon>Pirellulales</taxon>
        <taxon>Pirellulaceae</taxon>
        <taxon>Rhodopirellula</taxon>
    </lineage>
</organism>
<evidence type="ECO:0000313" key="2">
    <source>
        <dbReference type="Proteomes" id="UP000036367"/>
    </source>
</evidence>
<accession>A0A0J1EPQ7</accession>
<dbReference type="PATRIC" id="fig|595434.4.peg.525"/>
<reference evidence="1" key="1">
    <citation type="submission" date="2015-05" db="EMBL/GenBank/DDBJ databases">
        <title>Permanent draft genome of Rhodopirellula islandicus K833.</title>
        <authorList>
            <person name="Kizina J."/>
            <person name="Richter M."/>
            <person name="Glockner F.O."/>
            <person name="Harder J."/>
        </authorList>
    </citation>
    <scope>NUCLEOTIDE SEQUENCE [LARGE SCALE GENOMIC DNA]</scope>
    <source>
        <strain evidence="1">K833</strain>
    </source>
</reference>
<comment type="caution">
    <text evidence="1">The sequence shown here is derived from an EMBL/GenBank/DDBJ whole genome shotgun (WGS) entry which is preliminary data.</text>
</comment>
<keyword evidence="2" id="KW-1185">Reference proteome</keyword>